<reference evidence="2" key="1">
    <citation type="journal article" date="2022" name="bioRxiv">
        <title>Sequencing and chromosome-scale assembly of the giantPleurodeles waltlgenome.</title>
        <authorList>
            <person name="Brown T."/>
            <person name="Elewa A."/>
            <person name="Iarovenko S."/>
            <person name="Subramanian E."/>
            <person name="Araus A.J."/>
            <person name="Petzold A."/>
            <person name="Susuki M."/>
            <person name="Suzuki K.-i.T."/>
            <person name="Hayashi T."/>
            <person name="Toyoda A."/>
            <person name="Oliveira C."/>
            <person name="Osipova E."/>
            <person name="Leigh N.D."/>
            <person name="Simon A."/>
            <person name="Yun M.H."/>
        </authorList>
    </citation>
    <scope>NUCLEOTIDE SEQUENCE</scope>
    <source>
        <strain evidence="2">20211129_DDA</strain>
        <tissue evidence="2">Liver</tissue>
    </source>
</reference>
<keyword evidence="3" id="KW-1185">Reference proteome</keyword>
<accession>A0AAV7UQZ5</accession>
<feature type="region of interest" description="Disordered" evidence="1">
    <location>
        <begin position="21"/>
        <end position="50"/>
    </location>
</feature>
<protein>
    <submittedName>
        <fullName evidence="2">Uncharacterized protein</fullName>
    </submittedName>
</protein>
<dbReference type="Proteomes" id="UP001066276">
    <property type="component" value="Chromosome 2_2"/>
</dbReference>
<organism evidence="2 3">
    <name type="scientific">Pleurodeles waltl</name>
    <name type="common">Iberian ribbed newt</name>
    <dbReference type="NCBI Taxonomy" id="8319"/>
    <lineage>
        <taxon>Eukaryota</taxon>
        <taxon>Metazoa</taxon>
        <taxon>Chordata</taxon>
        <taxon>Craniata</taxon>
        <taxon>Vertebrata</taxon>
        <taxon>Euteleostomi</taxon>
        <taxon>Amphibia</taxon>
        <taxon>Batrachia</taxon>
        <taxon>Caudata</taxon>
        <taxon>Salamandroidea</taxon>
        <taxon>Salamandridae</taxon>
        <taxon>Pleurodelinae</taxon>
        <taxon>Pleurodeles</taxon>
    </lineage>
</organism>
<evidence type="ECO:0000256" key="1">
    <source>
        <dbReference type="SAM" id="MobiDB-lite"/>
    </source>
</evidence>
<sequence length="79" mass="8435">MVPLLSPLRRILLAPSGETRLQGGKVARRSGARRTEDDLQQEGSPQTASSGLRWLTTLVDRTGLPICSLTPGAIRDPAA</sequence>
<name>A0AAV7UQZ5_PLEWA</name>
<dbReference type="EMBL" id="JANPWB010000004">
    <property type="protein sequence ID" value="KAJ1191463.1"/>
    <property type="molecule type" value="Genomic_DNA"/>
</dbReference>
<proteinExistence type="predicted"/>
<dbReference type="AlphaFoldDB" id="A0AAV7UQZ5"/>
<evidence type="ECO:0000313" key="3">
    <source>
        <dbReference type="Proteomes" id="UP001066276"/>
    </source>
</evidence>
<gene>
    <name evidence="2" type="ORF">NDU88_000779</name>
</gene>
<evidence type="ECO:0000313" key="2">
    <source>
        <dbReference type="EMBL" id="KAJ1191463.1"/>
    </source>
</evidence>
<feature type="compositionally biased region" description="Polar residues" evidence="1">
    <location>
        <begin position="41"/>
        <end position="50"/>
    </location>
</feature>
<comment type="caution">
    <text evidence="2">The sequence shown here is derived from an EMBL/GenBank/DDBJ whole genome shotgun (WGS) entry which is preliminary data.</text>
</comment>